<feature type="transmembrane region" description="Helical" evidence="1">
    <location>
        <begin position="291"/>
        <end position="313"/>
    </location>
</feature>
<accession>A0ABT7KDB8</accession>
<evidence type="ECO:0000259" key="2">
    <source>
        <dbReference type="Pfam" id="PF01757"/>
    </source>
</evidence>
<protein>
    <submittedName>
        <fullName evidence="3">Acyltransferase</fullName>
        <ecNumber evidence="3">2.3.-.-</ecNumber>
    </submittedName>
</protein>
<dbReference type="InterPro" id="IPR002656">
    <property type="entry name" value="Acyl_transf_3_dom"/>
</dbReference>
<feature type="transmembrane region" description="Helical" evidence="1">
    <location>
        <begin position="325"/>
        <end position="350"/>
    </location>
</feature>
<keyword evidence="3" id="KW-0012">Acyltransferase</keyword>
<keyword evidence="1" id="KW-0812">Transmembrane</keyword>
<feature type="transmembrane region" description="Helical" evidence="1">
    <location>
        <begin position="240"/>
        <end position="270"/>
    </location>
</feature>
<proteinExistence type="predicted"/>
<dbReference type="EC" id="2.3.-.-" evidence="3"/>
<keyword evidence="4" id="KW-1185">Reference proteome</keyword>
<keyword evidence="1" id="KW-0472">Membrane</keyword>
<dbReference type="EMBL" id="JARFYN010000014">
    <property type="protein sequence ID" value="MDL2406621.1"/>
    <property type="molecule type" value="Genomic_DNA"/>
</dbReference>
<dbReference type="PANTHER" id="PTHR23028:SF53">
    <property type="entry name" value="ACYL_TRANSF_3 DOMAIN-CONTAINING PROTEIN"/>
    <property type="match status" value="1"/>
</dbReference>
<dbReference type="RefSeq" id="WP_285879730.1">
    <property type="nucleotide sequence ID" value="NZ_JARFYN010000014.1"/>
</dbReference>
<name>A0ABT7KDB8_9HYPH</name>
<comment type="caution">
    <text evidence="3">The sequence shown here is derived from an EMBL/GenBank/DDBJ whole genome shotgun (WGS) entry which is preliminary data.</text>
</comment>
<keyword evidence="3" id="KW-0808">Transferase</keyword>
<evidence type="ECO:0000313" key="4">
    <source>
        <dbReference type="Proteomes" id="UP001172630"/>
    </source>
</evidence>
<feature type="transmembrane region" description="Helical" evidence="1">
    <location>
        <begin position="179"/>
        <end position="196"/>
    </location>
</feature>
<sequence length="380" mass="42494">MKYVREFEALRGMLAIWVLVGHVASAVTIHGRLFQERFYNEYAVDVFIILSGFAITALIDKRPEPYRLYIARRALRIFPAYLFYLVISAAVATSALHIWMNSPDGSMKAARIGIAADTLAYWPWHLLAHLTGLHGLVPPDRLPSTDYAFLGQAWSISLEWQFYLVAPLVIGLALRPVSWQRILTLILLMLVVAAVSPKLPQSFLGKWLVDFGIGIGSFYFMKYRFLGEPFVKALPLPQLWLIGIILCISQRSVAYLPLAIWLTAILVIVSAREDRGYIYARLSAIACSRPLQWLGGMAYSLYLSHMLVLLFALDTLPSLGFSSPWAQAAYLLAVTLLGTLVVSRLSYLYIEKPFHEFGRNLGKSAAVAAEPADVAERKAV</sequence>
<feature type="transmembrane region" description="Helical" evidence="1">
    <location>
        <begin position="203"/>
        <end position="220"/>
    </location>
</feature>
<evidence type="ECO:0000256" key="1">
    <source>
        <dbReference type="SAM" id="Phobius"/>
    </source>
</evidence>
<feature type="transmembrane region" description="Helical" evidence="1">
    <location>
        <begin position="42"/>
        <end position="59"/>
    </location>
</feature>
<gene>
    <name evidence="3" type="ORF">PY650_13310</name>
</gene>
<dbReference type="PANTHER" id="PTHR23028">
    <property type="entry name" value="ACETYLTRANSFERASE"/>
    <property type="match status" value="1"/>
</dbReference>
<evidence type="ECO:0000313" key="3">
    <source>
        <dbReference type="EMBL" id="MDL2406621.1"/>
    </source>
</evidence>
<feature type="transmembrane region" description="Helical" evidence="1">
    <location>
        <begin position="80"/>
        <end position="99"/>
    </location>
</feature>
<feature type="domain" description="Acyltransferase 3" evidence="2">
    <location>
        <begin position="6"/>
        <end position="343"/>
    </location>
</feature>
<reference evidence="3" key="1">
    <citation type="submission" date="2023-06" db="EMBL/GenBank/DDBJ databases">
        <title>Phylogenetic Diversity of Rhizobium strains.</title>
        <authorList>
            <person name="Moura F.T."/>
            <person name="Helene L.C.F."/>
            <person name="Hungria M."/>
        </authorList>
    </citation>
    <scope>NUCLEOTIDE SEQUENCE</scope>
    <source>
        <strain evidence="3">CCGE524</strain>
    </source>
</reference>
<dbReference type="Proteomes" id="UP001172630">
    <property type="component" value="Unassembled WGS sequence"/>
</dbReference>
<keyword evidence="1" id="KW-1133">Transmembrane helix</keyword>
<dbReference type="Pfam" id="PF01757">
    <property type="entry name" value="Acyl_transf_3"/>
    <property type="match status" value="1"/>
</dbReference>
<organism evidence="3 4">
    <name type="scientific">Rhizobium calliandrae</name>
    <dbReference type="NCBI Taxonomy" id="1312182"/>
    <lineage>
        <taxon>Bacteria</taxon>
        <taxon>Pseudomonadati</taxon>
        <taxon>Pseudomonadota</taxon>
        <taxon>Alphaproteobacteria</taxon>
        <taxon>Hyphomicrobiales</taxon>
        <taxon>Rhizobiaceae</taxon>
        <taxon>Rhizobium/Agrobacterium group</taxon>
        <taxon>Rhizobium</taxon>
    </lineage>
</organism>
<dbReference type="InterPro" id="IPR050879">
    <property type="entry name" value="Acyltransferase_3"/>
</dbReference>
<dbReference type="GO" id="GO:0016746">
    <property type="term" value="F:acyltransferase activity"/>
    <property type="evidence" value="ECO:0007669"/>
    <property type="project" value="UniProtKB-KW"/>
</dbReference>